<gene>
    <name evidence="1" type="ORF">PNK_0679</name>
</gene>
<proteinExistence type="predicted"/>
<dbReference type="KEGG" id="pnl:PNK_0679"/>
<dbReference type="EMBL" id="LN879502">
    <property type="protein sequence ID" value="CUI16305.1"/>
    <property type="molecule type" value="Genomic_DNA"/>
</dbReference>
<dbReference type="Proteomes" id="UP000069902">
    <property type="component" value="Chromosome cPNK"/>
</dbReference>
<reference evidence="2" key="1">
    <citation type="submission" date="2015-09" db="EMBL/GenBank/DDBJ databases">
        <authorList>
            <person name="Bertelli C."/>
        </authorList>
    </citation>
    <scope>NUCLEOTIDE SEQUENCE [LARGE SCALE GENOMIC DNA]</scope>
    <source>
        <strain evidence="2">KNic</strain>
    </source>
</reference>
<name>A0A0U5EQG6_9BACT</name>
<evidence type="ECO:0000313" key="2">
    <source>
        <dbReference type="Proteomes" id="UP000069902"/>
    </source>
</evidence>
<protein>
    <submittedName>
        <fullName evidence="1">Uncharacterized protein</fullName>
    </submittedName>
</protein>
<dbReference type="AlphaFoldDB" id="A0A0U5EQG6"/>
<evidence type="ECO:0000313" key="1">
    <source>
        <dbReference type="EMBL" id="CUI16305.1"/>
    </source>
</evidence>
<accession>A0A0U5EQG6</accession>
<sequence length="61" mass="7480">MRKHYRARHFKEEVELAKQPVQLLYNLLNEFQLIREKQQEGVRILQFGGVFHQTFSQLHRD</sequence>
<dbReference type="InParanoid" id="A0A0U5EQG6"/>
<keyword evidence="2" id="KW-1185">Reference proteome</keyword>
<organism evidence="1 2">
    <name type="scientific">Candidatus Protochlamydia naegleriophila</name>
    <dbReference type="NCBI Taxonomy" id="389348"/>
    <lineage>
        <taxon>Bacteria</taxon>
        <taxon>Pseudomonadati</taxon>
        <taxon>Chlamydiota</taxon>
        <taxon>Chlamydiia</taxon>
        <taxon>Parachlamydiales</taxon>
        <taxon>Parachlamydiaceae</taxon>
        <taxon>Candidatus Protochlamydia</taxon>
    </lineage>
</organism>